<name>A0AAJ0BTS8_9PEZI</name>
<dbReference type="GO" id="GO:0003677">
    <property type="term" value="F:DNA binding"/>
    <property type="evidence" value="ECO:0007669"/>
    <property type="project" value="UniProtKB-KW"/>
</dbReference>
<dbReference type="Proteomes" id="UP001244011">
    <property type="component" value="Unassembled WGS sequence"/>
</dbReference>
<keyword evidence="2" id="KW-0862">Zinc</keyword>
<sequence>MTPGSTPAKFPTKLRRNTPRTKTGCLTCRQRKKKCDEAKPRCSGCSRNELECTWSEKTLVIHPRRDSGNESDSPQAHAGGTALVHVAANADPLTAMTWSEASGSFMSPHRAALLTSKSSQMLKHYIFASSTLLSFASPENNPYVSVVLPLAYVDDLLMHCVTAIGGALLSCRHPESVDLQTATHHHYSCVLQGLQASLRDLQPRHINKVLRILLVLAMLSTFEGVSISCADGGVFSHLRASRQLIMWLLDEQYRPTAEDSEGVFGFVLEIYAYSVLVNEICPHGLLENRAVVHDEFILSLELLSGCRTSGVVFFGYHLLLGMIPEIAQLAGRRVQEGETDPSENDESCYAELDSRIRGWQNPGFPLDNPSAQTTTQHNAMGEVYRHALWIFLETAMNGSSIPNQGLRDKIGPHLESMASQLLGYQLPTSRVAPMLLWPIIIAGSIVLEDFGRILLSEGLRNTPYLAWSSIRAAELLELLWADDDPRAYGPYGLYLVMKKHNINFCVS</sequence>
<protein>
    <submittedName>
        <fullName evidence="9">Fungal-specific transcription factor domain-containing protein</fullName>
    </submittedName>
</protein>
<dbReference type="InterPro" id="IPR001138">
    <property type="entry name" value="Zn2Cys6_DnaBD"/>
</dbReference>
<dbReference type="InterPro" id="IPR036864">
    <property type="entry name" value="Zn2-C6_fun-type_DNA-bd_sf"/>
</dbReference>
<evidence type="ECO:0000259" key="8">
    <source>
        <dbReference type="PROSITE" id="PS50048"/>
    </source>
</evidence>
<evidence type="ECO:0000256" key="1">
    <source>
        <dbReference type="ARBA" id="ARBA00004123"/>
    </source>
</evidence>
<dbReference type="GO" id="GO:0005634">
    <property type="term" value="C:nucleus"/>
    <property type="evidence" value="ECO:0007669"/>
    <property type="project" value="UniProtKB-SubCell"/>
</dbReference>
<dbReference type="Pfam" id="PF11951">
    <property type="entry name" value="Fungal_trans_2"/>
    <property type="match status" value="1"/>
</dbReference>
<accession>A0AAJ0BTS8</accession>
<feature type="domain" description="Zn(2)-C6 fungal-type" evidence="8">
    <location>
        <begin position="24"/>
        <end position="54"/>
    </location>
</feature>
<keyword evidence="6" id="KW-0539">Nucleus</keyword>
<evidence type="ECO:0000256" key="7">
    <source>
        <dbReference type="SAM" id="MobiDB-lite"/>
    </source>
</evidence>
<dbReference type="PANTHER" id="PTHR37534">
    <property type="entry name" value="TRANSCRIPTIONAL ACTIVATOR PROTEIN UGA3"/>
    <property type="match status" value="1"/>
</dbReference>
<organism evidence="9 10">
    <name type="scientific">Phialemonium atrogriseum</name>
    <dbReference type="NCBI Taxonomy" id="1093897"/>
    <lineage>
        <taxon>Eukaryota</taxon>
        <taxon>Fungi</taxon>
        <taxon>Dikarya</taxon>
        <taxon>Ascomycota</taxon>
        <taxon>Pezizomycotina</taxon>
        <taxon>Sordariomycetes</taxon>
        <taxon>Sordariomycetidae</taxon>
        <taxon>Cephalothecales</taxon>
        <taxon>Cephalothecaceae</taxon>
        <taxon>Phialemonium</taxon>
    </lineage>
</organism>
<dbReference type="InterPro" id="IPR021858">
    <property type="entry name" value="Fun_TF"/>
</dbReference>
<dbReference type="EMBL" id="MU839021">
    <property type="protein sequence ID" value="KAK1764345.1"/>
    <property type="molecule type" value="Genomic_DNA"/>
</dbReference>
<proteinExistence type="predicted"/>
<dbReference type="RefSeq" id="XP_060280558.1">
    <property type="nucleotide sequence ID" value="XM_060426216.1"/>
</dbReference>
<dbReference type="AlphaFoldDB" id="A0AAJ0BTS8"/>
<comment type="subcellular location">
    <subcellularLocation>
        <location evidence="1">Nucleus</location>
    </subcellularLocation>
</comment>
<dbReference type="SMART" id="SM00066">
    <property type="entry name" value="GAL4"/>
    <property type="match status" value="1"/>
</dbReference>
<keyword evidence="10" id="KW-1185">Reference proteome</keyword>
<dbReference type="PANTHER" id="PTHR37534:SF46">
    <property type="entry name" value="ZN(II)2CYS6 TRANSCRIPTION FACTOR (EUROFUNG)"/>
    <property type="match status" value="1"/>
</dbReference>
<evidence type="ECO:0000256" key="2">
    <source>
        <dbReference type="ARBA" id="ARBA00022833"/>
    </source>
</evidence>
<dbReference type="Pfam" id="PF00172">
    <property type="entry name" value="Zn_clus"/>
    <property type="match status" value="1"/>
</dbReference>
<dbReference type="PROSITE" id="PS00463">
    <property type="entry name" value="ZN2_CY6_FUNGAL_1"/>
    <property type="match status" value="1"/>
</dbReference>
<evidence type="ECO:0000256" key="3">
    <source>
        <dbReference type="ARBA" id="ARBA00023015"/>
    </source>
</evidence>
<dbReference type="GeneID" id="85309403"/>
<keyword evidence="3" id="KW-0805">Transcription regulation</keyword>
<dbReference type="CDD" id="cd00067">
    <property type="entry name" value="GAL4"/>
    <property type="match status" value="1"/>
</dbReference>
<reference evidence="9" key="1">
    <citation type="submission" date="2023-06" db="EMBL/GenBank/DDBJ databases">
        <title>Genome-scale phylogeny and comparative genomics of the fungal order Sordariales.</title>
        <authorList>
            <consortium name="Lawrence Berkeley National Laboratory"/>
            <person name="Hensen N."/>
            <person name="Bonometti L."/>
            <person name="Westerberg I."/>
            <person name="Brannstrom I.O."/>
            <person name="Guillou S."/>
            <person name="Cros-Aarteil S."/>
            <person name="Calhoun S."/>
            <person name="Haridas S."/>
            <person name="Kuo A."/>
            <person name="Mondo S."/>
            <person name="Pangilinan J."/>
            <person name="Riley R."/>
            <person name="Labutti K."/>
            <person name="Andreopoulos B."/>
            <person name="Lipzen A."/>
            <person name="Chen C."/>
            <person name="Yanf M."/>
            <person name="Daum C."/>
            <person name="Ng V."/>
            <person name="Clum A."/>
            <person name="Steindorff A."/>
            <person name="Ohm R."/>
            <person name="Martin F."/>
            <person name="Silar P."/>
            <person name="Natvig D."/>
            <person name="Lalanne C."/>
            <person name="Gautier V."/>
            <person name="Ament-Velasquez S.L."/>
            <person name="Kruys A."/>
            <person name="Hutchinson M.I."/>
            <person name="Powell A.J."/>
            <person name="Barry K."/>
            <person name="Miller A.N."/>
            <person name="Grigoriev I.V."/>
            <person name="Debuchy R."/>
            <person name="Gladieux P."/>
            <person name="Thoren M.H."/>
            <person name="Johannesson H."/>
        </authorList>
    </citation>
    <scope>NUCLEOTIDE SEQUENCE</scope>
    <source>
        <strain evidence="9">8032-3</strain>
    </source>
</reference>
<comment type="caution">
    <text evidence="9">The sequence shown here is derived from an EMBL/GenBank/DDBJ whole genome shotgun (WGS) entry which is preliminary data.</text>
</comment>
<evidence type="ECO:0000313" key="10">
    <source>
        <dbReference type="Proteomes" id="UP001244011"/>
    </source>
</evidence>
<keyword evidence="4" id="KW-0238">DNA-binding</keyword>
<evidence type="ECO:0000256" key="5">
    <source>
        <dbReference type="ARBA" id="ARBA00023163"/>
    </source>
</evidence>
<dbReference type="Gene3D" id="4.10.240.10">
    <property type="entry name" value="Zn(2)-C6 fungal-type DNA-binding domain"/>
    <property type="match status" value="1"/>
</dbReference>
<evidence type="ECO:0000313" key="9">
    <source>
        <dbReference type="EMBL" id="KAK1764345.1"/>
    </source>
</evidence>
<dbReference type="GO" id="GO:0008270">
    <property type="term" value="F:zinc ion binding"/>
    <property type="evidence" value="ECO:0007669"/>
    <property type="project" value="InterPro"/>
</dbReference>
<gene>
    <name evidence="9" type="ORF">QBC33DRAFT_517953</name>
</gene>
<evidence type="ECO:0000256" key="4">
    <source>
        <dbReference type="ARBA" id="ARBA00023125"/>
    </source>
</evidence>
<dbReference type="SUPFAM" id="SSF57701">
    <property type="entry name" value="Zn2/Cys6 DNA-binding domain"/>
    <property type="match status" value="1"/>
</dbReference>
<evidence type="ECO:0000256" key="6">
    <source>
        <dbReference type="ARBA" id="ARBA00023242"/>
    </source>
</evidence>
<dbReference type="PROSITE" id="PS50048">
    <property type="entry name" value="ZN2_CY6_FUNGAL_2"/>
    <property type="match status" value="1"/>
</dbReference>
<feature type="region of interest" description="Disordered" evidence="7">
    <location>
        <begin position="1"/>
        <end position="20"/>
    </location>
</feature>
<dbReference type="GO" id="GO:0000981">
    <property type="term" value="F:DNA-binding transcription factor activity, RNA polymerase II-specific"/>
    <property type="evidence" value="ECO:0007669"/>
    <property type="project" value="InterPro"/>
</dbReference>
<keyword evidence="5" id="KW-0804">Transcription</keyword>